<comment type="cofactor">
    <cofactor evidence="3">
        <name>Zn(2+)</name>
        <dbReference type="ChEBI" id="CHEBI:29105"/>
    </cofactor>
</comment>
<dbReference type="SUPFAM" id="SSF144052">
    <property type="entry name" value="Thermophilic metalloprotease-like"/>
    <property type="match status" value="1"/>
</dbReference>
<dbReference type="GO" id="GO:0006508">
    <property type="term" value="P:proteolysis"/>
    <property type="evidence" value="ECO:0007669"/>
    <property type="project" value="UniProtKB-KW"/>
</dbReference>
<dbReference type="Gene3D" id="3.40.1830.10">
    <property type="entry name" value="Thermophilic metalloprotease (M29)"/>
    <property type="match status" value="1"/>
</dbReference>
<organism evidence="10 11">
    <name type="scientific">Candidatus Flavonifractor merdigallinarum</name>
    <dbReference type="NCBI Taxonomy" id="2838589"/>
    <lineage>
        <taxon>Bacteria</taxon>
        <taxon>Bacillati</taxon>
        <taxon>Bacillota</taxon>
        <taxon>Clostridia</taxon>
        <taxon>Eubacteriales</taxon>
        <taxon>Oscillospiraceae</taxon>
        <taxon>Flavonifractor</taxon>
    </lineage>
</organism>
<evidence type="ECO:0000256" key="5">
    <source>
        <dbReference type="ARBA" id="ARBA00022438"/>
    </source>
</evidence>
<dbReference type="Proteomes" id="UP000823868">
    <property type="component" value="Unassembled WGS sequence"/>
</dbReference>
<evidence type="ECO:0000256" key="6">
    <source>
        <dbReference type="ARBA" id="ARBA00022670"/>
    </source>
</evidence>
<dbReference type="PANTHER" id="PTHR34448">
    <property type="entry name" value="AMINOPEPTIDASE"/>
    <property type="match status" value="1"/>
</dbReference>
<dbReference type="GO" id="GO:0046872">
    <property type="term" value="F:metal ion binding"/>
    <property type="evidence" value="ECO:0007669"/>
    <property type="project" value="UniProtKB-KW"/>
</dbReference>
<dbReference type="InterPro" id="IPR035097">
    <property type="entry name" value="M29_N-terminal"/>
</dbReference>
<dbReference type="GO" id="GO:0004177">
    <property type="term" value="F:aminopeptidase activity"/>
    <property type="evidence" value="ECO:0007669"/>
    <property type="project" value="UniProtKB-KW"/>
</dbReference>
<evidence type="ECO:0000256" key="8">
    <source>
        <dbReference type="ARBA" id="ARBA00022801"/>
    </source>
</evidence>
<dbReference type="InterPro" id="IPR000787">
    <property type="entry name" value="Peptidase_M29"/>
</dbReference>
<keyword evidence="5 10" id="KW-0031">Aminopeptidase</keyword>
<accession>A0A9D2BXE5</accession>
<evidence type="ECO:0000256" key="7">
    <source>
        <dbReference type="ARBA" id="ARBA00022723"/>
    </source>
</evidence>
<dbReference type="AlphaFoldDB" id="A0A9D2BXE5"/>
<reference evidence="10" key="2">
    <citation type="submission" date="2021-04" db="EMBL/GenBank/DDBJ databases">
        <authorList>
            <person name="Gilroy R."/>
        </authorList>
    </citation>
    <scope>NUCLEOTIDE SEQUENCE</scope>
    <source>
        <strain evidence="10">ChiBcec16_6824</strain>
    </source>
</reference>
<name>A0A9D2BXE5_9FIRM</name>
<evidence type="ECO:0000313" key="10">
    <source>
        <dbReference type="EMBL" id="HIY21091.1"/>
    </source>
</evidence>
<evidence type="ECO:0000256" key="1">
    <source>
        <dbReference type="ARBA" id="ARBA00001941"/>
    </source>
</evidence>
<keyword evidence="8" id="KW-0378">Hydrolase</keyword>
<dbReference type="GO" id="GO:0008237">
    <property type="term" value="F:metallopeptidase activity"/>
    <property type="evidence" value="ECO:0007669"/>
    <property type="project" value="UniProtKB-KW"/>
</dbReference>
<evidence type="ECO:0000256" key="2">
    <source>
        <dbReference type="ARBA" id="ARBA00001946"/>
    </source>
</evidence>
<dbReference type="EMBL" id="DXDX01000076">
    <property type="protein sequence ID" value="HIY21091.1"/>
    <property type="molecule type" value="Genomic_DNA"/>
</dbReference>
<evidence type="ECO:0000256" key="9">
    <source>
        <dbReference type="ARBA" id="ARBA00023049"/>
    </source>
</evidence>
<keyword evidence="9" id="KW-0482">Metalloprotease</keyword>
<keyword evidence="6" id="KW-0645">Protease</keyword>
<reference evidence="10" key="1">
    <citation type="journal article" date="2021" name="PeerJ">
        <title>Extensive microbial diversity within the chicken gut microbiome revealed by metagenomics and culture.</title>
        <authorList>
            <person name="Gilroy R."/>
            <person name="Ravi A."/>
            <person name="Getino M."/>
            <person name="Pursley I."/>
            <person name="Horton D.L."/>
            <person name="Alikhan N.F."/>
            <person name="Baker D."/>
            <person name="Gharbi K."/>
            <person name="Hall N."/>
            <person name="Watson M."/>
            <person name="Adriaenssens E.M."/>
            <person name="Foster-Nyarko E."/>
            <person name="Jarju S."/>
            <person name="Secka A."/>
            <person name="Antonio M."/>
            <person name="Oren A."/>
            <person name="Chaudhuri R.R."/>
            <person name="La Ragione R."/>
            <person name="Hildebrand F."/>
            <person name="Pallen M.J."/>
        </authorList>
    </citation>
    <scope>NUCLEOTIDE SEQUENCE</scope>
    <source>
        <strain evidence="10">ChiBcec16_6824</strain>
    </source>
</reference>
<comment type="cofactor">
    <cofactor evidence="2">
        <name>Mg(2+)</name>
        <dbReference type="ChEBI" id="CHEBI:18420"/>
    </cofactor>
</comment>
<protein>
    <submittedName>
        <fullName evidence="10">Aminopeptidase</fullName>
    </submittedName>
</protein>
<dbReference type="Pfam" id="PF02073">
    <property type="entry name" value="Peptidase_M29"/>
    <property type="match status" value="1"/>
</dbReference>
<evidence type="ECO:0000256" key="3">
    <source>
        <dbReference type="ARBA" id="ARBA00001947"/>
    </source>
</evidence>
<dbReference type="PRINTS" id="PR00919">
    <property type="entry name" value="THERMOPTASE"/>
</dbReference>
<evidence type="ECO:0000256" key="4">
    <source>
        <dbReference type="ARBA" id="ARBA00008236"/>
    </source>
</evidence>
<sequence>MADCEWRELAKLAVARGIHLQPGQRVCIQSPVEYSSFVHLLAEEAYQQGAQEVCVRWEEQTLSRMRSRWAPEDRLATGSPWSAGELTEIAREGGCLITVRAPYQYPEGDIPPARAALAQKTERMITQEALTLRMSGHCTWTIVLLPTVGWARKVYPQCTDEQAMERLTQTLFQCSRVEPGHTLENWREHRAHLEQYANYLTGRSFRALRYWNQQGTDLTVGLADGHRWCGGGVYKADGLPFIPNIPTEELGTAPRRDSANGTVVTTMPFLFEETLIEGMRLVFRDGVVVEYHADRGEDALRRLLETDAGGQSRRLGEVALVPISSPIAQTHTLFYNTLLDENASCHLALGNGYPFCLQGGEALSPEDMDRAGLNTGSLLHVDFMIGSPDLSVDGQNADGSWSPVFRNGTWAFSL</sequence>
<comment type="caution">
    <text evidence="10">The sequence shown here is derived from an EMBL/GenBank/DDBJ whole genome shotgun (WGS) entry which is preliminary data.</text>
</comment>
<comment type="similarity">
    <text evidence="4">Belongs to the peptidase M29 family.</text>
</comment>
<comment type="cofactor">
    <cofactor evidence="1">
        <name>Co(2+)</name>
        <dbReference type="ChEBI" id="CHEBI:48828"/>
    </cofactor>
</comment>
<proteinExistence type="inferred from homology"/>
<dbReference type="PANTHER" id="PTHR34448:SF3">
    <property type="entry name" value="AMINOPEPTIDASE AMPS"/>
    <property type="match status" value="1"/>
</dbReference>
<dbReference type="InterPro" id="IPR052170">
    <property type="entry name" value="M29_Exopeptidase"/>
</dbReference>
<gene>
    <name evidence="10" type="ORF">H9841_04200</name>
</gene>
<keyword evidence="7" id="KW-0479">Metal-binding</keyword>
<evidence type="ECO:0000313" key="11">
    <source>
        <dbReference type="Proteomes" id="UP000823868"/>
    </source>
</evidence>